<gene>
    <name evidence="1" type="ORF">BGZ70_006489</name>
</gene>
<comment type="caution">
    <text evidence="1">The sequence shown here is derived from an EMBL/GenBank/DDBJ whole genome shotgun (WGS) entry which is preliminary data.</text>
</comment>
<organism evidence="1 2">
    <name type="scientific">Mortierella alpina</name>
    <name type="common">Oleaginous fungus</name>
    <name type="synonym">Mortierella renispora</name>
    <dbReference type="NCBI Taxonomy" id="64518"/>
    <lineage>
        <taxon>Eukaryota</taxon>
        <taxon>Fungi</taxon>
        <taxon>Fungi incertae sedis</taxon>
        <taxon>Mucoromycota</taxon>
        <taxon>Mortierellomycotina</taxon>
        <taxon>Mortierellomycetes</taxon>
        <taxon>Mortierellales</taxon>
        <taxon>Mortierellaceae</taxon>
        <taxon>Mortierella</taxon>
    </lineage>
</organism>
<protein>
    <submittedName>
        <fullName evidence="1">Uncharacterized protein</fullName>
    </submittedName>
</protein>
<keyword evidence="2" id="KW-1185">Reference proteome</keyword>
<dbReference type="Proteomes" id="UP000738359">
    <property type="component" value="Unassembled WGS sequence"/>
</dbReference>
<evidence type="ECO:0000313" key="2">
    <source>
        <dbReference type="Proteomes" id="UP000738359"/>
    </source>
</evidence>
<feature type="non-terminal residue" evidence="1">
    <location>
        <position position="197"/>
    </location>
</feature>
<sequence length="197" mass="22029">MAAASNAPKNSTKNAVIFATTYSHPEYGHLAVPPKRNSQLDNAASPWSIAYLVPKTVTPGEVHDAAFDTFEQNSDNPVLGVDRFPSSTNGHHRVEVSYDPSIDPALTATIPINVRGVDYLPVSTQTDFIITRFAIGDYRFNPADVHFGELSRFARYFAAEYQMGDVIKVEVPKFRSQRGRYAYRNEFVFYTKGDREA</sequence>
<evidence type="ECO:0000313" key="1">
    <source>
        <dbReference type="EMBL" id="KAF9939084.1"/>
    </source>
</evidence>
<dbReference type="AlphaFoldDB" id="A0A9P6IQD4"/>
<proteinExistence type="predicted"/>
<accession>A0A9P6IQD4</accession>
<reference evidence="1" key="1">
    <citation type="journal article" date="2020" name="Fungal Divers.">
        <title>Resolving the Mortierellaceae phylogeny through synthesis of multi-gene phylogenetics and phylogenomics.</title>
        <authorList>
            <person name="Vandepol N."/>
            <person name="Liber J."/>
            <person name="Desiro A."/>
            <person name="Na H."/>
            <person name="Kennedy M."/>
            <person name="Barry K."/>
            <person name="Grigoriev I.V."/>
            <person name="Miller A.N."/>
            <person name="O'Donnell K."/>
            <person name="Stajich J.E."/>
            <person name="Bonito G."/>
        </authorList>
    </citation>
    <scope>NUCLEOTIDE SEQUENCE</scope>
    <source>
        <strain evidence="1">CK1249</strain>
    </source>
</reference>
<dbReference type="OrthoDB" id="10638240at2759"/>
<dbReference type="EMBL" id="JAAAHY010003662">
    <property type="protein sequence ID" value="KAF9939084.1"/>
    <property type="molecule type" value="Genomic_DNA"/>
</dbReference>
<name>A0A9P6IQD4_MORAP</name>